<accession>A0A6A5SG55</accession>
<dbReference type="EMBL" id="ML976106">
    <property type="protein sequence ID" value="KAF1938389.1"/>
    <property type="molecule type" value="Genomic_DNA"/>
</dbReference>
<keyword evidence="1" id="KW-1133">Transmembrane helix</keyword>
<gene>
    <name evidence="2" type="ORF">EJ02DRAFT_425741</name>
</gene>
<evidence type="ECO:0000313" key="3">
    <source>
        <dbReference type="Proteomes" id="UP000800038"/>
    </source>
</evidence>
<reference evidence="2" key="1">
    <citation type="journal article" date="2020" name="Stud. Mycol.">
        <title>101 Dothideomycetes genomes: a test case for predicting lifestyles and emergence of pathogens.</title>
        <authorList>
            <person name="Haridas S."/>
            <person name="Albert R."/>
            <person name="Binder M."/>
            <person name="Bloem J."/>
            <person name="Labutti K."/>
            <person name="Salamov A."/>
            <person name="Andreopoulos B."/>
            <person name="Baker S."/>
            <person name="Barry K."/>
            <person name="Bills G."/>
            <person name="Bluhm B."/>
            <person name="Cannon C."/>
            <person name="Castanera R."/>
            <person name="Culley D."/>
            <person name="Daum C."/>
            <person name="Ezra D."/>
            <person name="Gonzalez J."/>
            <person name="Henrissat B."/>
            <person name="Kuo A."/>
            <person name="Liang C."/>
            <person name="Lipzen A."/>
            <person name="Lutzoni F."/>
            <person name="Magnuson J."/>
            <person name="Mondo S."/>
            <person name="Nolan M."/>
            <person name="Ohm R."/>
            <person name="Pangilinan J."/>
            <person name="Park H.-J."/>
            <person name="Ramirez L."/>
            <person name="Alfaro M."/>
            <person name="Sun H."/>
            <person name="Tritt A."/>
            <person name="Yoshinaga Y."/>
            <person name="Zwiers L.-H."/>
            <person name="Turgeon B."/>
            <person name="Goodwin S."/>
            <person name="Spatafora J."/>
            <person name="Crous P."/>
            <person name="Grigoriev I."/>
        </authorList>
    </citation>
    <scope>NUCLEOTIDE SEQUENCE</scope>
    <source>
        <strain evidence="2">CBS 161.51</strain>
    </source>
</reference>
<protein>
    <submittedName>
        <fullName evidence="2">Uncharacterized protein</fullName>
    </submittedName>
</protein>
<keyword evidence="1" id="KW-0812">Transmembrane</keyword>
<dbReference type="AlphaFoldDB" id="A0A6A5SG55"/>
<name>A0A6A5SG55_9PLEO</name>
<dbReference type="Proteomes" id="UP000800038">
    <property type="component" value="Unassembled WGS sequence"/>
</dbReference>
<proteinExistence type="predicted"/>
<keyword evidence="3" id="KW-1185">Reference proteome</keyword>
<evidence type="ECO:0000256" key="1">
    <source>
        <dbReference type="SAM" id="Phobius"/>
    </source>
</evidence>
<evidence type="ECO:0000313" key="2">
    <source>
        <dbReference type="EMBL" id="KAF1938389.1"/>
    </source>
</evidence>
<sequence>MEPLIFFSLALMNLSMIAYLLQFAPWLPFLSPILRPATQKRRQPPHNTPPPPPPYENLVKELNALYALEITPDKDGNVALTLAQYAKSQVLFF</sequence>
<keyword evidence="1" id="KW-0472">Membrane</keyword>
<organism evidence="2 3">
    <name type="scientific">Clathrospora elynae</name>
    <dbReference type="NCBI Taxonomy" id="706981"/>
    <lineage>
        <taxon>Eukaryota</taxon>
        <taxon>Fungi</taxon>
        <taxon>Dikarya</taxon>
        <taxon>Ascomycota</taxon>
        <taxon>Pezizomycotina</taxon>
        <taxon>Dothideomycetes</taxon>
        <taxon>Pleosporomycetidae</taxon>
        <taxon>Pleosporales</taxon>
        <taxon>Diademaceae</taxon>
        <taxon>Clathrospora</taxon>
    </lineage>
</organism>
<feature type="transmembrane region" description="Helical" evidence="1">
    <location>
        <begin position="6"/>
        <end position="34"/>
    </location>
</feature>